<keyword evidence="2" id="KW-1185">Reference proteome</keyword>
<accession>A0A9N8F1Q4</accession>
<organism evidence="1 2">
    <name type="scientific">Seminavis robusta</name>
    <dbReference type="NCBI Taxonomy" id="568900"/>
    <lineage>
        <taxon>Eukaryota</taxon>
        <taxon>Sar</taxon>
        <taxon>Stramenopiles</taxon>
        <taxon>Ochrophyta</taxon>
        <taxon>Bacillariophyta</taxon>
        <taxon>Bacillariophyceae</taxon>
        <taxon>Bacillariophycidae</taxon>
        <taxon>Naviculales</taxon>
        <taxon>Naviculaceae</taxon>
        <taxon>Seminavis</taxon>
    </lineage>
</organism>
<sequence length="126" mass="14285">MLQTADPARADFLSQWKTRLEIMRHGRMGDLAAIDGDHQAIIRECNATIARGQLTILRNEKATVDATVQRIRNDVETLHALGSAFCRASTFFDKVMAAWFENKKTISELEEGFKEICKGPRTQLNY</sequence>
<dbReference type="EMBL" id="CAICTM010003367">
    <property type="protein sequence ID" value="CAB9531261.1"/>
    <property type="molecule type" value="Genomic_DNA"/>
</dbReference>
<dbReference type="Proteomes" id="UP001153069">
    <property type="component" value="Unassembled WGS sequence"/>
</dbReference>
<protein>
    <submittedName>
        <fullName evidence="1">Uncharacterized protein</fullName>
    </submittedName>
</protein>
<evidence type="ECO:0000313" key="2">
    <source>
        <dbReference type="Proteomes" id="UP001153069"/>
    </source>
</evidence>
<gene>
    <name evidence="1" type="ORF">SEMRO_3369_G347310.1</name>
</gene>
<name>A0A9N8F1Q4_9STRA</name>
<proteinExistence type="predicted"/>
<comment type="caution">
    <text evidence="1">The sequence shown here is derived from an EMBL/GenBank/DDBJ whole genome shotgun (WGS) entry which is preliminary data.</text>
</comment>
<reference evidence="1" key="1">
    <citation type="submission" date="2020-06" db="EMBL/GenBank/DDBJ databases">
        <authorList>
            <consortium name="Plant Systems Biology data submission"/>
        </authorList>
    </citation>
    <scope>NUCLEOTIDE SEQUENCE</scope>
    <source>
        <strain evidence="1">D6</strain>
    </source>
</reference>
<evidence type="ECO:0000313" key="1">
    <source>
        <dbReference type="EMBL" id="CAB9531261.1"/>
    </source>
</evidence>
<dbReference type="AlphaFoldDB" id="A0A9N8F1Q4"/>